<evidence type="ECO:0000256" key="2">
    <source>
        <dbReference type="ARBA" id="ARBA00012052"/>
    </source>
</evidence>
<evidence type="ECO:0000256" key="5">
    <source>
        <dbReference type="ARBA" id="ARBA00022741"/>
    </source>
</evidence>
<dbReference type="PANTHER" id="PTHR43527:SF2">
    <property type="entry name" value="4-DIPHOSPHOCYTIDYL-2-C-METHYL-D-ERYTHRITOL KINASE, CHLOROPLASTIC"/>
    <property type="match status" value="1"/>
</dbReference>
<dbReference type="PANTHER" id="PTHR43527">
    <property type="entry name" value="4-DIPHOSPHOCYTIDYL-2-C-METHYL-D-ERYTHRITOL KINASE, CHLOROPLASTIC"/>
    <property type="match status" value="1"/>
</dbReference>
<dbReference type="Proteomes" id="UP000242763">
    <property type="component" value="Unassembled WGS sequence"/>
</dbReference>
<dbReference type="InterPro" id="IPR014721">
    <property type="entry name" value="Ribsml_uS5_D2-typ_fold_subgr"/>
</dbReference>
<dbReference type="SUPFAM" id="SSF54211">
    <property type="entry name" value="Ribosomal protein S5 domain 2-like"/>
    <property type="match status" value="1"/>
</dbReference>
<dbReference type="NCBIfam" id="TIGR00154">
    <property type="entry name" value="ispE"/>
    <property type="match status" value="1"/>
</dbReference>
<feature type="binding site" evidence="10">
    <location>
        <begin position="105"/>
        <end position="115"/>
    </location>
    <ligand>
        <name>ATP</name>
        <dbReference type="ChEBI" id="CHEBI:30616"/>
    </ligand>
</feature>
<evidence type="ECO:0000256" key="9">
    <source>
        <dbReference type="ARBA" id="ARBA00032554"/>
    </source>
</evidence>
<dbReference type="Gene3D" id="3.30.230.10">
    <property type="match status" value="1"/>
</dbReference>
<evidence type="ECO:0000256" key="7">
    <source>
        <dbReference type="ARBA" id="ARBA00022840"/>
    </source>
</evidence>
<organism evidence="13 14">
    <name type="scientific">Aquamicrobium aerolatum DSM 21857</name>
    <dbReference type="NCBI Taxonomy" id="1121003"/>
    <lineage>
        <taxon>Bacteria</taxon>
        <taxon>Pseudomonadati</taxon>
        <taxon>Pseudomonadota</taxon>
        <taxon>Alphaproteobacteria</taxon>
        <taxon>Hyphomicrobiales</taxon>
        <taxon>Phyllobacteriaceae</taxon>
        <taxon>Aerobium</taxon>
    </lineage>
</organism>
<dbReference type="UniPathway" id="UPA00056">
    <property type="reaction ID" value="UER00094"/>
</dbReference>
<feature type="domain" description="GHMP kinase C-terminal" evidence="12">
    <location>
        <begin position="224"/>
        <end position="280"/>
    </location>
</feature>
<feature type="active site" evidence="10">
    <location>
        <position position="20"/>
    </location>
</feature>
<name>A0A1I3HKS4_9HYPH</name>
<dbReference type="InterPro" id="IPR004424">
    <property type="entry name" value="IspE"/>
</dbReference>
<dbReference type="InterPro" id="IPR013750">
    <property type="entry name" value="GHMP_kinase_C_dom"/>
</dbReference>
<dbReference type="GO" id="GO:0019288">
    <property type="term" value="P:isopentenyl diphosphate biosynthetic process, methylerythritol 4-phosphate pathway"/>
    <property type="evidence" value="ECO:0007669"/>
    <property type="project" value="UniProtKB-UniRule"/>
</dbReference>
<dbReference type="SUPFAM" id="SSF55060">
    <property type="entry name" value="GHMP Kinase, C-terminal domain"/>
    <property type="match status" value="1"/>
</dbReference>
<dbReference type="InterPro" id="IPR036554">
    <property type="entry name" value="GHMP_kinase_C_sf"/>
</dbReference>
<dbReference type="GO" id="GO:0005524">
    <property type="term" value="F:ATP binding"/>
    <property type="evidence" value="ECO:0007669"/>
    <property type="project" value="UniProtKB-UniRule"/>
</dbReference>
<evidence type="ECO:0000256" key="10">
    <source>
        <dbReference type="HAMAP-Rule" id="MF_00061"/>
    </source>
</evidence>
<evidence type="ECO:0000259" key="11">
    <source>
        <dbReference type="Pfam" id="PF00288"/>
    </source>
</evidence>
<dbReference type="GO" id="GO:0016114">
    <property type="term" value="P:terpenoid biosynthetic process"/>
    <property type="evidence" value="ECO:0007669"/>
    <property type="project" value="UniProtKB-UniRule"/>
</dbReference>
<dbReference type="NCBIfam" id="NF011202">
    <property type="entry name" value="PRK14608.1"/>
    <property type="match status" value="1"/>
</dbReference>
<evidence type="ECO:0000256" key="4">
    <source>
        <dbReference type="ARBA" id="ARBA00022679"/>
    </source>
</evidence>
<dbReference type="RefSeq" id="WP_244523106.1">
    <property type="nucleotide sequence ID" value="NZ_FORF01000001.1"/>
</dbReference>
<comment type="function">
    <text evidence="10">Catalyzes the phosphorylation of the position 2 hydroxy group of 4-diphosphocytidyl-2C-methyl-D-erythritol.</text>
</comment>
<gene>
    <name evidence="10" type="primary">ispE</name>
    <name evidence="13" type="ORF">SAMN03080618_00245</name>
</gene>
<dbReference type="Gene3D" id="3.30.70.890">
    <property type="entry name" value="GHMP kinase, C-terminal domain"/>
    <property type="match status" value="1"/>
</dbReference>
<keyword evidence="7 10" id="KW-0067">ATP-binding</keyword>
<evidence type="ECO:0000256" key="1">
    <source>
        <dbReference type="ARBA" id="ARBA00009684"/>
    </source>
</evidence>
<dbReference type="Pfam" id="PF00288">
    <property type="entry name" value="GHMP_kinases_N"/>
    <property type="match status" value="1"/>
</dbReference>
<dbReference type="GO" id="GO:0050515">
    <property type="term" value="F:4-(cytidine 5'-diphospho)-2-C-methyl-D-erythritol kinase activity"/>
    <property type="evidence" value="ECO:0007669"/>
    <property type="project" value="UniProtKB-UniRule"/>
</dbReference>
<dbReference type="EC" id="2.7.1.148" evidence="2 10"/>
<evidence type="ECO:0000256" key="8">
    <source>
        <dbReference type="ARBA" id="ARBA00023229"/>
    </source>
</evidence>
<reference evidence="14" key="1">
    <citation type="submission" date="2016-10" db="EMBL/GenBank/DDBJ databases">
        <authorList>
            <person name="Varghese N."/>
            <person name="Submissions S."/>
        </authorList>
    </citation>
    <scope>NUCLEOTIDE SEQUENCE [LARGE SCALE GENOMIC DNA]</scope>
    <source>
        <strain evidence="14">DSM 21857</strain>
    </source>
</reference>
<evidence type="ECO:0000256" key="6">
    <source>
        <dbReference type="ARBA" id="ARBA00022777"/>
    </source>
</evidence>
<keyword evidence="14" id="KW-1185">Reference proteome</keyword>
<comment type="similarity">
    <text evidence="1 10">Belongs to the GHMP kinase family. IspE subfamily.</text>
</comment>
<keyword evidence="6 10" id="KW-0418">Kinase</keyword>
<dbReference type="Pfam" id="PF08544">
    <property type="entry name" value="GHMP_kinases_C"/>
    <property type="match status" value="1"/>
</dbReference>
<evidence type="ECO:0000313" key="14">
    <source>
        <dbReference type="Proteomes" id="UP000242763"/>
    </source>
</evidence>
<feature type="active site" evidence="10">
    <location>
        <position position="147"/>
    </location>
</feature>
<sequence>MNLHLPAGDAALVTEHAAAKINLALHITGQRDDGYHLLDTLVVFTQAGDTIRAAPSDEDRFTLSGQFASILQADADNLVLRARDLIRQLRPELPPVALDLEKSLPVASGIGGGSADAAATLRALSGMLDAPLSEAELSVAALSLGADVPMCLASHPLRVRGIGESLAPVRGLPVLHMVLVNPGMAVSTPTVFGSLLEKQNAPLPELPGNVAFSDLVDWLRKTRNDLQHPASVQVPQIGQAISALDAAGAAFSRMSGSGATCFGLFPDATAAQAAARSLASRSPAWYVKATQTI</sequence>
<evidence type="ECO:0000313" key="13">
    <source>
        <dbReference type="EMBL" id="SFI36344.1"/>
    </source>
</evidence>
<comment type="catalytic activity">
    <reaction evidence="10">
        <text>4-CDP-2-C-methyl-D-erythritol + ATP = 4-CDP-2-C-methyl-D-erythritol 2-phosphate + ADP + H(+)</text>
        <dbReference type="Rhea" id="RHEA:18437"/>
        <dbReference type="ChEBI" id="CHEBI:15378"/>
        <dbReference type="ChEBI" id="CHEBI:30616"/>
        <dbReference type="ChEBI" id="CHEBI:57823"/>
        <dbReference type="ChEBI" id="CHEBI:57919"/>
        <dbReference type="ChEBI" id="CHEBI:456216"/>
        <dbReference type="EC" id="2.7.1.148"/>
    </reaction>
</comment>
<dbReference type="InterPro" id="IPR020568">
    <property type="entry name" value="Ribosomal_Su5_D2-typ_SF"/>
</dbReference>
<dbReference type="EMBL" id="FORF01000001">
    <property type="protein sequence ID" value="SFI36344.1"/>
    <property type="molecule type" value="Genomic_DNA"/>
</dbReference>
<dbReference type="HAMAP" id="MF_00061">
    <property type="entry name" value="IspE"/>
    <property type="match status" value="1"/>
</dbReference>
<keyword evidence="8 10" id="KW-0414">Isoprene biosynthesis</keyword>
<dbReference type="PIRSF" id="PIRSF010376">
    <property type="entry name" value="IspE"/>
    <property type="match status" value="1"/>
</dbReference>
<evidence type="ECO:0000256" key="3">
    <source>
        <dbReference type="ARBA" id="ARBA00017473"/>
    </source>
</evidence>
<proteinExistence type="inferred from homology"/>
<dbReference type="STRING" id="1121003.SAMN03080618_00245"/>
<feature type="domain" description="GHMP kinase N-terminal" evidence="11">
    <location>
        <begin position="77"/>
        <end position="153"/>
    </location>
</feature>
<keyword evidence="5 10" id="KW-0547">Nucleotide-binding</keyword>
<protein>
    <recommendedName>
        <fullName evidence="3 10">4-diphosphocytidyl-2-C-methyl-D-erythritol kinase</fullName>
        <shortName evidence="10">CMK</shortName>
        <ecNumber evidence="2 10">2.7.1.148</ecNumber>
    </recommendedName>
    <alternativeName>
        <fullName evidence="9 10">4-(cytidine-5'-diphospho)-2-C-methyl-D-erythritol kinase</fullName>
    </alternativeName>
</protein>
<dbReference type="AlphaFoldDB" id="A0A1I3HKS4"/>
<keyword evidence="4 10" id="KW-0808">Transferase</keyword>
<accession>A0A1I3HKS4</accession>
<dbReference type="InterPro" id="IPR006204">
    <property type="entry name" value="GHMP_kinase_N_dom"/>
</dbReference>
<comment type="pathway">
    <text evidence="10">Isoprenoid biosynthesis; isopentenyl diphosphate biosynthesis via DXP pathway; isopentenyl diphosphate from 1-deoxy-D-xylulose 5-phosphate: step 3/6.</text>
</comment>
<evidence type="ECO:0000259" key="12">
    <source>
        <dbReference type="Pfam" id="PF08544"/>
    </source>
</evidence>